<dbReference type="HOGENOM" id="CLU_012923_7_1_1"/>
<dbReference type="AlphaFoldDB" id="G7DY32"/>
<dbReference type="GO" id="GO:0016020">
    <property type="term" value="C:membrane"/>
    <property type="evidence" value="ECO:0007669"/>
    <property type="project" value="UniProtKB-SubCell"/>
</dbReference>
<dbReference type="STRING" id="764103.G7DY32"/>
<feature type="transmembrane region" description="Helical" evidence="6">
    <location>
        <begin position="31"/>
        <end position="55"/>
    </location>
</feature>
<sequence>MVATCPQTSAAIRDESSWLDSDGIHFTAHRIGLAFCGACALLALVISLVNIMGHARSYRQPFEQRQIIRILLMPVVFSIVAFASFVWFREFNYYAIVEALYETVAIAAFLTLMLTFIGQTTAEQQETLRFKDKRSLPFPFCCWRYRPTKAYVIPAVQCSVLQLVVLKPLISLAAIVTEALNLYCVQSHSLKFAHVWLASVDFISVSVALYGLFVMYALSRQELEGKRPLAKFMTIKAIVALSFYQSFLFSWLASAGILRSTDFYSSVDIANGLSAMLLVFEMVFIALFQLYAFPASDYYQVMRDDSAKHTGFWRSMGHALNLSDFFVALWQSVRFFFRQDRSQSMPMPPIDQPGLDFEAAYGLRDSCASRSSAWREKQIMQRSNSDYPPSTASLGDEQPVNFDNSAYEKPVFASSLARLYPTDLTPIALAQPPRTNVARGYAAPDYTALSTESPAPSPLTVVRPRAPPEPPRTVLPYSLDRPAQLQDEQHELGYAL</sequence>
<dbReference type="OMA" id="NIMGHAR"/>
<accession>G7DY32</accession>
<feature type="transmembrane region" description="Helical" evidence="6">
    <location>
        <begin position="67"/>
        <end position="87"/>
    </location>
</feature>
<evidence type="ECO:0000256" key="4">
    <source>
        <dbReference type="ARBA" id="ARBA00023136"/>
    </source>
</evidence>
<evidence type="ECO:0000256" key="6">
    <source>
        <dbReference type="SAM" id="Phobius"/>
    </source>
</evidence>
<evidence type="ECO:0000256" key="5">
    <source>
        <dbReference type="SAM" id="MobiDB-lite"/>
    </source>
</evidence>
<feature type="transmembrane region" description="Helical" evidence="6">
    <location>
        <begin position="151"/>
        <end position="176"/>
    </location>
</feature>
<keyword evidence="3 6" id="KW-1133">Transmembrane helix</keyword>
<keyword evidence="4 6" id="KW-0472">Membrane</keyword>
<proteinExistence type="predicted"/>
<comment type="subcellular location">
    <subcellularLocation>
        <location evidence="1">Membrane</location>
        <topology evidence="1">Multi-pass membrane protein</topology>
    </subcellularLocation>
</comment>
<feature type="region of interest" description="Disordered" evidence="5">
    <location>
        <begin position="448"/>
        <end position="496"/>
    </location>
</feature>
<gene>
    <name evidence="7" type="primary">Mo02147</name>
    <name evidence="7" type="ORF">E5Q_02147</name>
</gene>
<name>G7DY32_MIXOS</name>
<dbReference type="PANTHER" id="PTHR23423">
    <property type="entry name" value="ORGANIC SOLUTE TRANSPORTER-RELATED"/>
    <property type="match status" value="1"/>
</dbReference>
<keyword evidence="2 6" id="KW-0812">Transmembrane</keyword>
<evidence type="ECO:0000313" key="7">
    <source>
        <dbReference type="EMBL" id="GAA95492.1"/>
    </source>
</evidence>
<evidence type="ECO:0000256" key="3">
    <source>
        <dbReference type="ARBA" id="ARBA00022989"/>
    </source>
</evidence>
<feature type="transmembrane region" description="Helical" evidence="6">
    <location>
        <begin position="269"/>
        <end position="293"/>
    </location>
</feature>
<dbReference type="SMART" id="SM01417">
    <property type="entry name" value="Solute_trans_a"/>
    <property type="match status" value="1"/>
</dbReference>
<reference evidence="7 8" key="2">
    <citation type="journal article" date="2012" name="Open Biol.">
        <title>Characteristics of nucleosomes and linker DNA regions on the genome of the basidiomycete Mixia osmundae revealed by mono- and dinucleosome mapping.</title>
        <authorList>
            <person name="Nishida H."/>
            <person name="Kondo S."/>
            <person name="Matsumoto T."/>
            <person name="Suzuki Y."/>
            <person name="Yoshikawa H."/>
            <person name="Taylor T.D."/>
            <person name="Sugiyama J."/>
        </authorList>
    </citation>
    <scope>NUCLEOTIDE SEQUENCE [LARGE SCALE GENOMIC DNA]</scope>
    <source>
        <strain evidence="8">CBS 9802 / IAM 14324 / JCM 22182 / KY 12970</strain>
    </source>
</reference>
<dbReference type="EMBL" id="BABT02000062">
    <property type="protein sequence ID" value="GAA95492.1"/>
    <property type="molecule type" value="Genomic_DNA"/>
</dbReference>
<comment type="caution">
    <text evidence="7">The sequence shown here is derived from an EMBL/GenBank/DDBJ whole genome shotgun (WGS) entry which is preliminary data.</text>
</comment>
<organism evidence="7 8">
    <name type="scientific">Mixia osmundae (strain CBS 9802 / IAM 14324 / JCM 22182 / KY 12970)</name>
    <dbReference type="NCBI Taxonomy" id="764103"/>
    <lineage>
        <taxon>Eukaryota</taxon>
        <taxon>Fungi</taxon>
        <taxon>Dikarya</taxon>
        <taxon>Basidiomycota</taxon>
        <taxon>Pucciniomycotina</taxon>
        <taxon>Mixiomycetes</taxon>
        <taxon>Mixiales</taxon>
        <taxon>Mixiaceae</taxon>
        <taxon>Mixia</taxon>
    </lineage>
</organism>
<dbReference type="Proteomes" id="UP000009131">
    <property type="component" value="Unassembled WGS sequence"/>
</dbReference>
<feature type="compositionally biased region" description="Basic and acidic residues" evidence="5">
    <location>
        <begin position="487"/>
        <end position="496"/>
    </location>
</feature>
<dbReference type="InterPro" id="IPR005178">
    <property type="entry name" value="Ostalpha/TMEM184C"/>
</dbReference>
<dbReference type="OrthoDB" id="5348404at2759"/>
<keyword evidence="8" id="KW-1185">Reference proteome</keyword>
<feature type="transmembrane region" description="Helical" evidence="6">
    <location>
        <begin position="238"/>
        <end position="257"/>
    </location>
</feature>
<feature type="transmembrane region" description="Helical" evidence="6">
    <location>
        <begin position="196"/>
        <end position="218"/>
    </location>
</feature>
<dbReference type="eggNOG" id="KOG2641">
    <property type="taxonomic scope" value="Eukaryota"/>
</dbReference>
<dbReference type="RefSeq" id="XP_014570004.1">
    <property type="nucleotide sequence ID" value="XM_014714518.1"/>
</dbReference>
<evidence type="ECO:0000256" key="1">
    <source>
        <dbReference type="ARBA" id="ARBA00004141"/>
    </source>
</evidence>
<dbReference type="Pfam" id="PF03619">
    <property type="entry name" value="Solute_trans_a"/>
    <property type="match status" value="1"/>
</dbReference>
<dbReference type="InParanoid" id="G7DY32"/>
<protein>
    <recommendedName>
        <fullName evidence="9">DUF300-domain-containing protein</fullName>
    </recommendedName>
</protein>
<evidence type="ECO:0000256" key="2">
    <source>
        <dbReference type="ARBA" id="ARBA00022692"/>
    </source>
</evidence>
<reference evidence="7 8" key="1">
    <citation type="journal article" date="2011" name="J. Gen. Appl. Microbiol.">
        <title>Draft genome sequencing of the enigmatic basidiomycete Mixia osmundae.</title>
        <authorList>
            <person name="Nishida H."/>
            <person name="Nagatsuka Y."/>
            <person name="Sugiyama J."/>
        </authorList>
    </citation>
    <scope>NUCLEOTIDE SEQUENCE [LARGE SCALE GENOMIC DNA]</scope>
    <source>
        <strain evidence="8">CBS 9802 / IAM 14324 / JCM 22182 / KY 12970</strain>
    </source>
</reference>
<evidence type="ECO:0008006" key="9">
    <source>
        <dbReference type="Google" id="ProtNLM"/>
    </source>
</evidence>
<feature type="transmembrane region" description="Helical" evidence="6">
    <location>
        <begin position="93"/>
        <end position="117"/>
    </location>
</feature>
<evidence type="ECO:0000313" key="8">
    <source>
        <dbReference type="Proteomes" id="UP000009131"/>
    </source>
</evidence>